<dbReference type="OrthoDB" id="9811743at2"/>
<accession>A0A1T4LTE1</accession>
<dbReference type="PANTHER" id="PTHR43000">
    <property type="entry name" value="DTDP-D-GLUCOSE 4,6-DEHYDRATASE-RELATED"/>
    <property type="match status" value="1"/>
</dbReference>
<dbReference type="Proteomes" id="UP000191153">
    <property type="component" value="Unassembled WGS sequence"/>
</dbReference>
<dbReference type="RefSeq" id="WP_078693476.1">
    <property type="nucleotide sequence ID" value="NZ_FUWX01000007.1"/>
</dbReference>
<proteinExistence type="inferred from homology"/>
<dbReference type="Gene3D" id="3.40.50.720">
    <property type="entry name" value="NAD(P)-binding Rossmann-like Domain"/>
    <property type="match status" value="1"/>
</dbReference>
<comment type="similarity">
    <text evidence="1">Belongs to the NAD(P)-dependent epimerase/dehydratase family.</text>
</comment>
<reference evidence="3 4" key="1">
    <citation type="submission" date="2017-02" db="EMBL/GenBank/DDBJ databases">
        <authorList>
            <person name="Peterson S.W."/>
        </authorList>
    </citation>
    <scope>NUCLEOTIDE SEQUENCE [LARGE SCALE GENOMIC DNA]</scope>
    <source>
        <strain evidence="3 4">ATCC 700028</strain>
    </source>
</reference>
<organism evidence="3 4">
    <name type="scientific">Cetobacterium ceti</name>
    <dbReference type="NCBI Taxonomy" id="180163"/>
    <lineage>
        <taxon>Bacteria</taxon>
        <taxon>Fusobacteriati</taxon>
        <taxon>Fusobacteriota</taxon>
        <taxon>Fusobacteriia</taxon>
        <taxon>Fusobacteriales</taxon>
        <taxon>Fusobacteriaceae</taxon>
        <taxon>Cetobacterium</taxon>
    </lineage>
</organism>
<dbReference type="Pfam" id="PF01370">
    <property type="entry name" value="Epimerase"/>
    <property type="match status" value="1"/>
</dbReference>
<evidence type="ECO:0000256" key="1">
    <source>
        <dbReference type="ARBA" id="ARBA00007637"/>
    </source>
</evidence>
<feature type="domain" description="NAD-dependent epimerase/dehydratase" evidence="2">
    <location>
        <begin position="3"/>
        <end position="224"/>
    </location>
</feature>
<keyword evidence="4" id="KW-1185">Reference proteome</keyword>
<dbReference type="EMBL" id="FUWX01000007">
    <property type="protein sequence ID" value="SJZ57945.1"/>
    <property type="molecule type" value="Genomic_DNA"/>
</dbReference>
<dbReference type="STRING" id="180163.SAMN02745174_00959"/>
<evidence type="ECO:0000313" key="4">
    <source>
        <dbReference type="Proteomes" id="UP000191153"/>
    </source>
</evidence>
<evidence type="ECO:0000259" key="2">
    <source>
        <dbReference type="Pfam" id="PF01370"/>
    </source>
</evidence>
<protein>
    <submittedName>
        <fullName evidence="3">Nucleoside-diphosphate-sugar epimerase</fullName>
    </submittedName>
</protein>
<dbReference type="InterPro" id="IPR001509">
    <property type="entry name" value="Epimerase_deHydtase"/>
</dbReference>
<gene>
    <name evidence="3" type="ORF">SAMN02745174_00959</name>
</gene>
<dbReference type="AlphaFoldDB" id="A0A1T4LTE1"/>
<dbReference type="SUPFAM" id="SSF51735">
    <property type="entry name" value="NAD(P)-binding Rossmann-fold domains"/>
    <property type="match status" value="1"/>
</dbReference>
<evidence type="ECO:0000313" key="3">
    <source>
        <dbReference type="EMBL" id="SJZ57945.1"/>
    </source>
</evidence>
<dbReference type="InterPro" id="IPR036291">
    <property type="entry name" value="NAD(P)-bd_dom_sf"/>
</dbReference>
<name>A0A1T4LTE1_9FUSO</name>
<sequence>MKVLITGATGFIGSNFIKFLSKKKHNFEIITLNRDIEKANKLFGEMRVLNLELNNSEIYKKINEIKPTIIINFAAYLTSKRDNLSLEKLIEANISYPTKLLNSIEKGYLKYFFNFGSFAEYMNGTEKLTNAYLYSATKSAFRNILDFYSELLNFNYFNLIPYTVYGENDTQKKVIDYIIESLDNEIPQKMSPGEQVLDFIHINDLCEYIYRILQIKEKIPNKENLFLGTGKGVSIKELAKLIEQISKKKANIEWGAIPYREKDIMHAVAPVQKNYTYLKWLPKITLDKGVELYWKNK</sequence>